<evidence type="ECO:0000313" key="3">
    <source>
        <dbReference type="Proteomes" id="UP000008694"/>
    </source>
</evidence>
<dbReference type="Gramene" id="scaffold_802425.1">
    <property type="protein sequence ID" value="scaffold_802425.1"/>
    <property type="gene ID" value="scaffold_802425.1"/>
</dbReference>
<feature type="compositionally biased region" description="Polar residues" evidence="1">
    <location>
        <begin position="8"/>
        <end position="21"/>
    </location>
</feature>
<feature type="compositionally biased region" description="Polar residues" evidence="1">
    <location>
        <begin position="267"/>
        <end position="288"/>
    </location>
</feature>
<feature type="compositionally biased region" description="Basic and acidic residues" evidence="1">
    <location>
        <begin position="179"/>
        <end position="196"/>
    </location>
</feature>
<feature type="region of interest" description="Disordered" evidence="1">
    <location>
        <begin position="261"/>
        <end position="329"/>
    </location>
</feature>
<evidence type="ECO:0008006" key="4">
    <source>
        <dbReference type="Google" id="ProtNLM"/>
    </source>
</evidence>
<evidence type="ECO:0000256" key="1">
    <source>
        <dbReference type="SAM" id="MobiDB-lite"/>
    </source>
</evidence>
<proteinExistence type="predicted"/>
<evidence type="ECO:0000313" key="2">
    <source>
        <dbReference type="EMBL" id="EFH40825.1"/>
    </source>
</evidence>
<gene>
    <name evidence="2" type="ORF">ARALYDRAFT_919025</name>
</gene>
<sequence>MGERLLKCSTSTDVEATTEPSQNDDLEQQVFPKKQKKKALALDGSFLGGRQLGVVKNNTGSSSDFFPNFKGCERCVLTQRKYLHDQFIATRGGRMMAKVFPYLRRHCITVTHDLLKWETDFKKALEEPELYQRIRETNIRYTAISFLTQLLKEQWALLGSFSLESVSQRRFLLEGAGGDESRGEREDVNGIDRENATDGDGMECLENDGIDNVNAAEEEHTMSAQEQEHEQSLDKGDKMVARELEDYLLEIQRHIDPSIRRGEEPNTAINHSVDVTPQPTRVNRTGTRGQDHNEATDNVNEKGSDSQRTWSGRVRPRLPTPVTLNVSPLKKDGLAKPHVRRPKKFWTPEEVEALREGVKRNGNPAVFAEKTELDGSYLGSMKLEVAMDNTRSGSDIFPNFKKCERCVLVQRKRFHDHFVATNGGLRMPNLAVWKKYKAKKVEEEKRS</sequence>
<dbReference type="Proteomes" id="UP000008694">
    <property type="component" value="Unassembled WGS sequence"/>
</dbReference>
<dbReference type="STRING" id="81972.D7MPN4"/>
<protein>
    <recommendedName>
        <fullName evidence="4">Myb-like domain-containing protein</fullName>
    </recommendedName>
</protein>
<feature type="region of interest" description="Disordered" evidence="1">
    <location>
        <begin position="177"/>
        <end position="204"/>
    </location>
</feature>
<dbReference type="PANTHER" id="PTHR46993">
    <property type="entry name" value="MYB TRANSCRIPTION FACTOR"/>
    <property type="match status" value="1"/>
</dbReference>
<dbReference type="PANTHER" id="PTHR46993:SF7">
    <property type="entry name" value="MYB-LIKE HTH TRANSCRIPTIONAL REGULATOR FAMILY PROTEIN"/>
    <property type="match status" value="1"/>
</dbReference>
<organism evidence="3">
    <name type="scientific">Arabidopsis lyrata subsp. lyrata</name>
    <name type="common">Lyre-leaved rock-cress</name>
    <dbReference type="NCBI Taxonomy" id="81972"/>
    <lineage>
        <taxon>Eukaryota</taxon>
        <taxon>Viridiplantae</taxon>
        <taxon>Streptophyta</taxon>
        <taxon>Embryophyta</taxon>
        <taxon>Tracheophyta</taxon>
        <taxon>Spermatophyta</taxon>
        <taxon>Magnoliopsida</taxon>
        <taxon>eudicotyledons</taxon>
        <taxon>Gunneridae</taxon>
        <taxon>Pentapetalae</taxon>
        <taxon>rosids</taxon>
        <taxon>malvids</taxon>
        <taxon>Brassicales</taxon>
        <taxon>Brassicaceae</taxon>
        <taxon>Camelineae</taxon>
        <taxon>Arabidopsis</taxon>
    </lineage>
</organism>
<dbReference type="EMBL" id="GL348720">
    <property type="protein sequence ID" value="EFH40825.1"/>
    <property type="molecule type" value="Genomic_DNA"/>
</dbReference>
<reference evidence="3" key="1">
    <citation type="journal article" date="2011" name="Nat. Genet.">
        <title>The Arabidopsis lyrata genome sequence and the basis of rapid genome size change.</title>
        <authorList>
            <person name="Hu T.T."/>
            <person name="Pattyn P."/>
            <person name="Bakker E.G."/>
            <person name="Cao J."/>
            <person name="Cheng J.-F."/>
            <person name="Clark R.M."/>
            <person name="Fahlgren N."/>
            <person name="Fawcett J.A."/>
            <person name="Grimwood J."/>
            <person name="Gundlach H."/>
            <person name="Haberer G."/>
            <person name="Hollister J.D."/>
            <person name="Ossowski S."/>
            <person name="Ottilar R.P."/>
            <person name="Salamov A.A."/>
            <person name="Schneeberger K."/>
            <person name="Spannagl M."/>
            <person name="Wang X."/>
            <person name="Yang L."/>
            <person name="Nasrallah M.E."/>
            <person name="Bergelson J."/>
            <person name="Carrington J.C."/>
            <person name="Gaut B.S."/>
            <person name="Schmutz J."/>
            <person name="Mayer K.F.X."/>
            <person name="Van de Peer Y."/>
            <person name="Grigoriev I.V."/>
            <person name="Nordborg M."/>
            <person name="Weigel D."/>
            <person name="Guo Y.-L."/>
        </authorList>
    </citation>
    <scope>NUCLEOTIDE SEQUENCE [LARGE SCALE GENOMIC DNA]</scope>
    <source>
        <strain evidence="3">cv. MN47</strain>
    </source>
</reference>
<dbReference type="HOGENOM" id="CLU_613032_0_0_1"/>
<name>D7MPN4_ARALL</name>
<feature type="region of interest" description="Disordered" evidence="1">
    <location>
        <begin position="1"/>
        <end position="24"/>
    </location>
</feature>
<keyword evidence="3" id="KW-1185">Reference proteome</keyword>
<feature type="compositionally biased region" description="Basic and acidic residues" evidence="1">
    <location>
        <begin position="289"/>
        <end position="305"/>
    </location>
</feature>
<dbReference type="AlphaFoldDB" id="D7MPN4"/>
<accession>D7MPN4</accession>